<dbReference type="EMBL" id="LSSK01001858">
    <property type="protein sequence ID" value="OMH78687.1"/>
    <property type="molecule type" value="Genomic_DNA"/>
</dbReference>
<keyword evidence="4" id="KW-0498">Mitosis</keyword>
<dbReference type="SUPFAM" id="SSF56019">
    <property type="entry name" value="The spindle assembly checkpoint protein mad2"/>
    <property type="match status" value="1"/>
</dbReference>
<proteinExistence type="inferred from homology"/>
<dbReference type="PANTHER" id="PTHR11842:SF11">
    <property type="entry name" value="MITOTIC SPINDLE ASSEMBLY CHECKPOINT PROTEIN MAD2A"/>
    <property type="match status" value="1"/>
</dbReference>
<dbReference type="InterPro" id="IPR003511">
    <property type="entry name" value="HORMA_dom"/>
</dbReference>
<dbReference type="GO" id="GO:0005737">
    <property type="term" value="C:cytoplasm"/>
    <property type="evidence" value="ECO:0007669"/>
    <property type="project" value="TreeGrafter"/>
</dbReference>
<dbReference type="AlphaFoldDB" id="A0A1R1PCI9"/>
<evidence type="ECO:0000313" key="9">
    <source>
        <dbReference type="Proteomes" id="UP000188320"/>
    </source>
</evidence>
<evidence type="ECO:0000256" key="4">
    <source>
        <dbReference type="ARBA" id="ARBA00022776"/>
    </source>
</evidence>
<protein>
    <submittedName>
        <fullName evidence="8">Mitotic spindle checkpoint component mad2</fullName>
    </submittedName>
</protein>
<dbReference type="GO" id="GO:0005654">
    <property type="term" value="C:nucleoplasm"/>
    <property type="evidence" value="ECO:0007669"/>
    <property type="project" value="TreeGrafter"/>
</dbReference>
<dbReference type="PANTHER" id="PTHR11842">
    <property type="entry name" value="MITOTIC SPINDLE ASSEMBLY CHECKPOINT PROTEIN MAD2"/>
    <property type="match status" value="1"/>
</dbReference>
<reference evidence="9" key="1">
    <citation type="submission" date="2017-01" db="EMBL/GenBank/DDBJ databases">
        <authorList>
            <person name="Wang Y."/>
            <person name="White M."/>
            <person name="Kvist S."/>
            <person name="Moncalvo J.-M."/>
        </authorList>
    </citation>
    <scope>NUCLEOTIDE SEQUENCE [LARGE SCALE GENOMIC DNA]</scope>
    <source>
        <strain evidence="9">COL-18-3</strain>
    </source>
</reference>
<evidence type="ECO:0000313" key="8">
    <source>
        <dbReference type="EMBL" id="OMH78687.1"/>
    </source>
</evidence>
<keyword evidence="6" id="KW-0131">Cell cycle</keyword>
<dbReference type="GO" id="GO:0007094">
    <property type="term" value="P:mitotic spindle assembly checkpoint signaling"/>
    <property type="evidence" value="ECO:0007669"/>
    <property type="project" value="TreeGrafter"/>
</dbReference>
<dbReference type="Gene3D" id="3.30.900.10">
    <property type="entry name" value="HORMA domain"/>
    <property type="match status" value="1"/>
</dbReference>
<dbReference type="Proteomes" id="UP000188320">
    <property type="component" value="Unassembled WGS sequence"/>
</dbReference>
<keyword evidence="5" id="KW-0539">Nucleus</keyword>
<dbReference type="InterPro" id="IPR045091">
    <property type="entry name" value="Mad2-like"/>
</dbReference>
<feature type="domain" description="HORMA" evidence="7">
    <location>
        <begin position="1"/>
        <end position="148"/>
    </location>
</feature>
<evidence type="ECO:0000256" key="3">
    <source>
        <dbReference type="ARBA" id="ARBA00022618"/>
    </source>
</evidence>
<dbReference type="GO" id="GO:0051301">
    <property type="term" value="P:cell division"/>
    <property type="evidence" value="ECO:0007669"/>
    <property type="project" value="UniProtKB-KW"/>
</dbReference>
<keyword evidence="9" id="KW-1185">Reference proteome</keyword>
<dbReference type="GO" id="GO:0000776">
    <property type="term" value="C:kinetochore"/>
    <property type="evidence" value="ECO:0007669"/>
    <property type="project" value="TreeGrafter"/>
</dbReference>
<evidence type="ECO:0000256" key="2">
    <source>
        <dbReference type="ARBA" id="ARBA00010348"/>
    </source>
</evidence>
<keyword evidence="3" id="KW-0132">Cell division</keyword>
<gene>
    <name evidence="8" type="ORF">AX774_g7920</name>
</gene>
<organism evidence="8 9">
    <name type="scientific">Zancudomyces culisetae</name>
    <name type="common">Gut fungus</name>
    <name type="synonym">Smittium culisetae</name>
    <dbReference type="NCBI Taxonomy" id="1213189"/>
    <lineage>
        <taxon>Eukaryota</taxon>
        <taxon>Fungi</taxon>
        <taxon>Fungi incertae sedis</taxon>
        <taxon>Zoopagomycota</taxon>
        <taxon>Kickxellomycotina</taxon>
        <taxon>Harpellomycetes</taxon>
        <taxon>Harpellales</taxon>
        <taxon>Legeriomycetaceae</taxon>
        <taxon>Zancudomyces</taxon>
    </lineage>
</organism>
<name>A0A1R1PCI9_ZANCU</name>
<sequence>MLVTTDPELQDYIKRILTQVEKWIVFKNITHLVLAISSKETREVLERWQFDISLEDDQVDSSDSTPIQHTTEEQIQKDIQALIRQITASVTFLPSLEEKCTFNILIYTDMGAEVPSDWINTDPHPVKNFEQVKFRSFSTTVHKVDSFVSYRRDSDVC</sequence>
<dbReference type="OrthoDB" id="1806at2759"/>
<evidence type="ECO:0000256" key="6">
    <source>
        <dbReference type="ARBA" id="ARBA00023306"/>
    </source>
</evidence>
<dbReference type="PROSITE" id="PS50815">
    <property type="entry name" value="HORMA"/>
    <property type="match status" value="1"/>
</dbReference>
<dbReference type="InterPro" id="IPR036570">
    <property type="entry name" value="HORMA_dom_sf"/>
</dbReference>
<evidence type="ECO:0000259" key="7">
    <source>
        <dbReference type="PROSITE" id="PS50815"/>
    </source>
</evidence>
<dbReference type="Pfam" id="PF02301">
    <property type="entry name" value="HORMA"/>
    <property type="match status" value="1"/>
</dbReference>
<comment type="caution">
    <text evidence="8">The sequence shown here is derived from an EMBL/GenBank/DDBJ whole genome shotgun (WGS) entry which is preliminary data.</text>
</comment>
<accession>A0A1R1PCI9</accession>
<evidence type="ECO:0000256" key="5">
    <source>
        <dbReference type="ARBA" id="ARBA00023242"/>
    </source>
</evidence>
<evidence type="ECO:0000256" key="1">
    <source>
        <dbReference type="ARBA" id="ARBA00004123"/>
    </source>
</evidence>
<comment type="similarity">
    <text evidence="2">Belongs to the MAD2 family.</text>
</comment>
<comment type="subcellular location">
    <subcellularLocation>
        <location evidence="1">Nucleus</location>
    </subcellularLocation>
</comment>